<name>U2KEK7_9FIRM</name>
<comment type="caution">
    <text evidence="5">The sequence shown here is derived from an EMBL/GenBank/DDBJ whole genome shotgun (WGS) entry which is preliminary data.</text>
</comment>
<dbReference type="Gene3D" id="1.20.120.20">
    <property type="entry name" value="Apolipoprotein"/>
    <property type="match status" value="1"/>
</dbReference>
<protein>
    <submittedName>
        <fullName evidence="5">Phage tail tape measure protein, TP901 family</fullName>
    </submittedName>
</protein>
<dbReference type="AlphaFoldDB" id="U2KEK7"/>
<dbReference type="InterPro" id="IPR010090">
    <property type="entry name" value="Phage_tape_meas"/>
</dbReference>
<feature type="non-terminal residue" evidence="5">
    <location>
        <position position="1"/>
    </location>
</feature>
<evidence type="ECO:0000256" key="1">
    <source>
        <dbReference type="ARBA" id="ARBA00022612"/>
    </source>
</evidence>
<feature type="transmembrane region" description="Helical" evidence="3">
    <location>
        <begin position="476"/>
        <end position="498"/>
    </location>
</feature>
<dbReference type="Pfam" id="PF10145">
    <property type="entry name" value="PhageMin_Tail"/>
    <property type="match status" value="1"/>
</dbReference>
<feature type="domain" description="Phage tail tape measure protein" evidence="4">
    <location>
        <begin position="183"/>
        <end position="382"/>
    </location>
</feature>
<evidence type="ECO:0000313" key="5">
    <source>
        <dbReference type="EMBL" id="ERJ90525.1"/>
    </source>
</evidence>
<dbReference type="EMBL" id="AWVF01000357">
    <property type="protein sequence ID" value="ERJ90525.1"/>
    <property type="molecule type" value="Genomic_DNA"/>
</dbReference>
<reference evidence="5 6" key="1">
    <citation type="submission" date="2013-07" db="EMBL/GenBank/DDBJ databases">
        <authorList>
            <person name="Weinstock G."/>
            <person name="Sodergren E."/>
            <person name="Wylie T."/>
            <person name="Fulton L."/>
            <person name="Fulton R."/>
            <person name="Fronick C."/>
            <person name="O'Laughlin M."/>
            <person name="Godfrey J."/>
            <person name="Miner T."/>
            <person name="Herter B."/>
            <person name="Appelbaum E."/>
            <person name="Cordes M."/>
            <person name="Lek S."/>
            <person name="Wollam A."/>
            <person name="Pepin K.H."/>
            <person name="Palsikar V.B."/>
            <person name="Mitreva M."/>
            <person name="Wilson R.K."/>
        </authorList>
    </citation>
    <scope>NUCLEOTIDE SEQUENCE [LARGE SCALE GENOMIC DNA]</scope>
    <source>
        <strain evidence="5 6">ATCC 27760</strain>
    </source>
</reference>
<sequence>TVEIGGDTTKLSKALESVNKNIKNTQTQLKDVEKLLKLDPTNTELLSQKHKLLADAVSATKDKLSTLKIAAEQANTALANGEISQQQYDALQREIVETEQELRRLQTEADKTNTAFAKIGAAGEVMQNVGNKISGAGEKLMPITAGVTALGTLAVKTGADFDSAMSKVAAVSGATGEELDALRDKARDMGSKTKFSASEAAEAMNYMAMAGWKTEDMLSGIEGIMNLAAASGEDLATTSDIVTDALTAFGLTAADSGHFADVLAAASSNANTNVSMMGETFKYAAPVAGALGFSVEDTAQAIGLMANAGIKSTQAGTSLRSILTALSGEVKFCGDAIGEVTVQTTNADGSMRDLNDILDDCRTAFSGLSESEQASAAQALVGKNAMSGFLALMNAAPADISKLEGAISACDGTSLSMAETMQDNLAGQLTILKSQLEELAISFSDVLMPAIRSIVTWVQGLVDWLNQLDPQTKETIVKIALAAAALGPLLIVLGKTVSGVGTVFSAVSKLPALFSAVQSGIGAITGALGVSLGPLLAIIAAVAALVAAFVHLWKTNDEFKSNIIAIWEQIKSTFAGLTQGITDRLNDLGFDFESFTDVLKAAWDGLCNLLAPIFEGVFQNISNIFSEFTGVLLGLLDVLIGLFTGNWEQCWNGIKGIFTSIWDFIVNTFSNILNTLKGIADVVLGWFGTSWNEVWTSVKDFFVNIWNSISAFFTGIITGIRDFFVNTWTTISTTFTGIVTNIQNVATTVFTAIKDFITGIFTAIYDFLSPLLEAFRYLFETIFQAIQILIGMAMDWISEKISAIWNGIVSFLTPILEGIRSTFEIIWNAVKSVIDTVMSAISSVISTVWNAISGVISSVLNSIKSVVSGAWNTISSTISNVMNTIKSTVSGIWDSIKSAISDKVGGIVDTVKSGFNNAVDFVKGLASDAWNWGSDIISGIIDGIRSMIGNLADCVTGVADTIREFLHFSVPDKGPLTDYESWMPDFMKGLADGIHKSKKYVGKAVGSVAQAMKLTMDSDLQYQLDGISGAVLSRDANGSVVNNYYNDNSRTVHQTNNSPKALSRLEIYRLTRNAVKQ</sequence>
<dbReference type="OrthoDB" id="1677957at2"/>
<dbReference type="PANTHER" id="PTHR37813:SF1">
    <property type="entry name" value="FELS-2 PROPHAGE PROTEIN"/>
    <property type="match status" value="1"/>
</dbReference>
<dbReference type="NCBIfam" id="TIGR01760">
    <property type="entry name" value="tape_meas_TP901"/>
    <property type="match status" value="1"/>
</dbReference>
<feature type="transmembrane region" description="Helical" evidence="3">
    <location>
        <begin position="535"/>
        <end position="553"/>
    </location>
</feature>
<feature type="coiled-coil region" evidence="2">
    <location>
        <begin position="81"/>
        <end position="115"/>
    </location>
</feature>
<accession>U2KEK7</accession>
<keyword evidence="1" id="KW-1188">Viral release from host cell</keyword>
<dbReference type="RefSeq" id="WP_021681006.1">
    <property type="nucleotide sequence ID" value="NZ_KI260325.1"/>
</dbReference>
<keyword evidence="3" id="KW-1133">Transmembrane helix</keyword>
<evidence type="ECO:0000259" key="4">
    <source>
        <dbReference type="Pfam" id="PF10145"/>
    </source>
</evidence>
<organism evidence="5 6">
    <name type="scientific">Ruminococcus callidus ATCC 27760</name>
    <dbReference type="NCBI Taxonomy" id="411473"/>
    <lineage>
        <taxon>Bacteria</taxon>
        <taxon>Bacillati</taxon>
        <taxon>Bacillota</taxon>
        <taxon>Clostridia</taxon>
        <taxon>Eubacteriales</taxon>
        <taxon>Oscillospiraceae</taxon>
        <taxon>Ruminococcus</taxon>
    </lineage>
</organism>
<proteinExistence type="predicted"/>
<dbReference type="Proteomes" id="UP000016662">
    <property type="component" value="Unassembled WGS sequence"/>
</dbReference>
<dbReference type="HOGENOM" id="CLU_286618_0_0_9"/>
<dbReference type="eggNOG" id="COG5412">
    <property type="taxonomic scope" value="Bacteria"/>
</dbReference>
<gene>
    <name evidence="5" type="ORF">RUMCAL_02820</name>
</gene>
<keyword evidence="3" id="KW-0812">Transmembrane</keyword>
<dbReference type="PATRIC" id="fig|411473.3.peg.2365"/>
<keyword evidence="2" id="KW-0175">Coiled coil</keyword>
<evidence type="ECO:0000256" key="2">
    <source>
        <dbReference type="SAM" id="Coils"/>
    </source>
</evidence>
<dbReference type="InterPro" id="IPR016024">
    <property type="entry name" value="ARM-type_fold"/>
</dbReference>
<dbReference type="PANTHER" id="PTHR37813">
    <property type="entry name" value="FELS-2 PROPHAGE PROTEIN"/>
    <property type="match status" value="1"/>
</dbReference>
<evidence type="ECO:0000256" key="3">
    <source>
        <dbReference type="SAM" id="Phobius"/>
    </source>
</evidence>
<keyword evidence="6" id="KW-1185">Reference proteome</keyword>
<keyword evidence="3" id="KW-0472">Membrane</keyword>
<dbReference type="STRING" id="411473.RUMCAL_02820"/>
<evidence type="ECO:0000313" key="6">
    <source>
        <dbReference type="Proteomes" id="UP000016662"/>
    </source>
</evidence>
<dbReference type="eggNOG" id="COG5283">
    <property type="taxonomic scope" value="Bacteria"/>
</dbReference>
<dbReference type="SUPFAM" id="SSF48371">
    <property type="entry name" value="ARM repeat"/>
    <property type="match status" value="1"/>
</dbReference>